<dbReference type="InterPro" id="IPR027417">
    <property type="entry name" value="P-loop_NTPase"/>
</dbReference>
<keyword evidence="1 3" id="KW-0547">Nucleotide-binding</keyword>
<sequence length="759" mass="81970">MLEKLLDDLALVRDTNKKDLADADKAIAAQGTTIATLESKLTQKEDAIALVAAKDKEIEKMKEARAKEKIDEANEKMNLRRQSAERAKTKATALEDKLDTVKAENDALRRDLAAKDKSLAELAEAQVKATALAEKLDAAAVAEAALRRDYDTLTAEARQSVARLETTRAELKAREEKSDEARCASEAAGAKAATEREKLRVKLEASRAKCATLESELKAAAARAAQPEQPEQVDEPTPSVRKPRMGVLSARRNSRKLSLKAPLPGPLRDANTENQGPAAAAEPERSAAVKELRGEQDAAAGAAFAAVLAENDSNAAALSIKVADLRRANLKIEEQGRALEAKEKELEAHGERAKEQEDRLQMYSRQGDANKKCEDQARQIVKMDEALAEAAVKIQNLYRKYLDASGALEVVIRIKKTTGDADDPAVSALKPMSDGQQVVLATADGSKLFEFDRVLGPDADQKIAYDQVAPFVASALDLHNDALVMAYGGTGAGKTFTMQGDASGAGRGIVPRAVEQIGAYCVQRATAGWDYEMIVQYVEIYYNDVLWDLLVPRRNADYGRSKALSSLGIRRHSETKRLYVEGATQISVDPTDADAVQNLLAAAAPRRSVASTNTNDVSSRSHAVLVLLLKGTNEVLGEVVHSTLTLVDLAGSERVEKSGVVGEQLKEAGGISRSLSALTNVFDALVDKRSHVPFRNSKLTYLLTDALSHGKALVLTNVSPEPEFAAETEKSLLFAQRVKKVELGKARRDVKYKGSGTAS</sequence>
<dbReference type="InterPro" id="IPR001752">
    <property type="entry name" value="Kinesin_motor_dom"/>
</dbReference>
<keyword evidence="4" id="KW-0493">Microtubule</keyword>
<feature type="coiled-coil region" evidence="5">
    <location>
        <begin position="315"/>
        <end position="366"/>
    </location>
</feature>
<keyword evidence="2 3" id="KW-0067">ATP-binding</keyword>
<name>A0A8J2SIU6_9STRA</name>
<keyword evidence="9" id="KW-1185">Reference proteome</keyword>
<dbReference type="PANTHER" id="PTHR47972">
    <property type="entry name" value="KINESIN-LIKE PROTEIN KLP-3"/>
    <property type="match status" value="1"/>
</dbReference>
<evidence type="ECO:0000256" key="1">
    <source>
        <dbReference type="ARBA" id="ARBA00022741"/>
    </source>
</evidence>
<protein>
    <recommendedName>
        <fullName evidence="4">Kinesin-like protein</fullName>
    </recommendedName>
</protein>
<dbReference type="InterPro" id="IPR019821">
    <property type="entry name" value="Kinesin_motor_CS"/>
</dbReference>
<feature type="coiled-coil region" evidence="5">
    <location>
        <begin position="56"/>
        <end position="125"/>
    </location>
</feature>
<dbReference type="InterPro" id="IPR036961">
    <property type="entry name" value="Kinesin_motor_dom_sf"/>
</dbReference>
<evidence type="ECO:0000313" key="8">
    <source>
        <dbReference type="EMBL" id="CAH0372968.1"/>
    </source>
</evidence>
<dbReference type="SMART" id="SM00129">
    <property type="entry name" value="KISc"/>
    <property type="match status" value="1"/>
</dbReference>
<dbReference type="GO" id="GO:0003777">
    <property type="term" value="F:microtubule motor activity"/>
    <property type="evidence" value="ECO:0007669"/>
    <property type="project" value="InterPro"/>
</dbReference>
<dbReference type="Gene3D" id="3.40.850.10">
    <property type="entry name" value="Kinesin motor domain"/>
    <property type="match status" value="1"/>
</dbReference>
<evidence type="ECO:0000256" key="4">
    <source>
        <dbReference type="RuleBase" id="RU000394"/>
    </source>
</evidence>
<dbReference type="Pfam" id="PF00225">
    <property type="entry name" value="Kinesin"/>
    <property type="match status" value="1"/>
</dbReference>
<dbReference type="AlphaFoldDB" id="A0A8J2SIU6"/>
<evidence type="ECO:0000256" key="5">
    <source>
        <dbReference type="SAM" id="Coils"/>
    </source>
</evidence>
<dbReference type="PRINTS" id="PR00380">
    <property type="entry name" value="KINESINHEAVY"/>
</dbReference>
<dbReference type="OrthoDB" id="3176171at2759"/>
<proteinExistence type="inferred from homology"/>
<dbReference type="EMBL" id="CAKKNE010000004">
    <property type="protein sequence ID" value="CAH0372968.1"/>
    <property type="molecule type" value="Genomic_DNA"/>
</dbReference>
<reference evidence="8" key="1">
    <citation type="submission" date="2021-11" db="EMBL/GenBank/DDBJ databases">
        <authorList>
            <consortium name="Genoscope - CEA"/>
            <person name="William W."/>
        </authorList>
    </citation>
    <scope>NUCLEOTIDE SEQUENCE</scope>
</reference>
<evidence type="ECO:0000256" key="2">
    <source>
        <dbReference type="ARBA" id="ARBA00022840"/>
    </source>
</evidence>
<dbReference type="Proteomes" id="UP000789595">
    <property type="component" value="Unassembled WGS sequence"/>
</dbReference>
<comment type="similarity">
    <text evidence="3 4">Belongs to the TRAFAC class myosin-kinesin ATPase superfamily. Kinesin family.</text>
</comment>
<feature type="domain" description="Kinesin motor" evidence="7">
    <location>
        <begin position="407"/>
        <end position="741"/>
    </location>
</feature>
<accession>A0A8J2SIU6</accession>
<dbReference type="GO" id="GO:0007018">
    <property type="term" value="P:microtubule-based movement"/>
    <property type="evidence" value="ECO:0007669"/>
    <property type="project" value="InterPro"/>
</dbReference>
<dbReference type="GO" id="GO:0008017">
    <property type="term" value="F:microtubule binding"/>
    <property type="evidence" value="ECO:0007669"/>
    <property type="project" value="InterPro"/>
</dbReference>
<evidence type="ECO:0000256" key="6">
    <source>
        <dbReference type="SAM" id="MobiDB-lite"/>
    </source>
</evidence>
<keyword evidence="5" id="KW-0175">Coiled coil</keyword>
<evidence type="ECO:0000313" key="9">
    <source>
        <dbReference type="Proteomes" id="UP000789595"/>
    </source>
</evidence>
<dbReference type="SUPFAM" id="SSF52540">
    <property type="entry name" value="P-loop containing nucleoside triphosphate hydrolases"/>
    <property type="match status" value="1"/>
</dbReference>
<dbReference type="PROSITE" id="PS50067">
    <property type="entry name" value="KINESIN_MOTOR_2"/>
    <property type="match status" value="1"/>
</dbReference>
<dbReference type="GO" id="GO:0005874">
    <property type="term" value="C:microtubule"/>
    <property type="evidence" value="ECO:0007669"/>
    <property type="project" value="UniProtKB-KW"/>
</dbReference>
<feature type="binding site" evidence="3">
    <location>
        <begin position="488"/>
        <end position="495"/>
    </location>
    <ligand>
        <name>ATP</name>
        <dbReference type="ChEBI" id="CHEBI:30616"/>
    </ligand>
</feature>
<comment type="caution">
    <text evidence="8">The sequence shown here is derived from an EMBL/GenBank/DDBJ whole genome shotgun (WGS) entry which is preliminary data.</text>
</comment>
<evidence type="ECO:0000259" key="7">
    <source>
        <dbReference type="PROSITE" id="PS50067"/>
    </source>
</evidence>
<dbReference type="GO" id="GO:0005524">
    <property type="term" value="F:ATP binding"/>
    <property type="evidence" value="ECO:0007669"/>
    <property type="project" value="UniProtKB-UniRule"/>
</dbReference>
<dbReference type="InterPro" id="IPR027640">
    <property type="entry name" value="Kinesin-like_fam"/>
</dbReference>
<evidence type="ECO:0000256" key="3">
    <source>
        <dbReference type="PROSITE-ProRule" id="PRU00283"/>
    </source>
</evidence>
<keyword evidence="3 4" id="KW-0505">Motor protein</keyword>
<dbReference type="PROSITE" id="PS00411">
    <property type="entry name" value="KINESIN_MOTOR_1"/>
    <property type="match status" value="1"/>
</dbReference>
<organism evidence="8 9">
    <name type="scientific">Pelagomonas calceolata</name>
    <dbReference type="NCBI Taxonomy" id="35677"/>
    <lineage>
        <taxon>Eukaryota</taxon>
        <taxon>Sar</taxon>
        <taxon>Stramenopiles</taxon>
        <taxon>Ochrophyta</taxon>
        <taxon>Pelagophyceae</taxon>
        <taxon>Pelagomonadales</taxon>
        <taxon>Pelagomonadaceae</taxon>
        <taxon>Pelagomonas</taxon>
    </lineage>
</organism>
<gene>
    <name evidence="8" type="ORF">PECAL_4P01300</name>
</gene>
<feature type="region of interest" description="Disordered" evidence="6">
    <location>
        <begin position="221"/>
        <end position="289"/>
    </location>
</feature>